<accession>A0A4V2GAJ8</accession>
<comment type="caution">
    <text evidence="2">The sequence shown here is derived from an EMBL/GenBank/DDBJ whole genome shotgun (WGS) entry which is preliminary data.</text>
</comment>
<keyword evidence="3" id="KW-1185">Reference proteome</keyword>
<feature type="region of interest" description="Disordered" evidence="1">
    <location>
        <begin position="219"/>
        <end position="238"/>
    </location>
</feature>
<organism evidence="2 3">
    <name type="scientific">Microterricola gilva</name>
    <dbReference type="NCBI Taxonomy" id="393267"/>
    <lineage>
        <taxon>Bacteria</taxon>
        <taxon>Bacillati</taxon>
        <taxon>Actinomycetota</taxon>
        <taxon>Actinomycetes</taxon>
        <taxon>Micrococcales</taxon>
        <taxon>Microbacteriaceae</taxon>
        <taxon>Microterricola</taxon>
    </lineage>
</organism>
<evidence type="ECO:0000313" key="3">
    <source>
        <dbReference type="Proteomes" id="UP000291483"/>
    </source>
</evidence>
<feature type="region of interest" description="Disordered" evidence="1">
    <location>
        <begin position="139"/>
        <end position="181"/>
    </location>
</feature>
<feature type="region of interest" description="Disordered" evidence="1">
    <location>
        <begin position="88"/>
        <end position="116"/>
    </location>
</feature>
<sequence>MSGLRGRPRSSAAPSSQRDAQRRERRQPNPRQPQEPQAMLVRSRCRLGAAGVRPRFRYGRGRPTQPAGVSRGVRASGAASFLGCSLEPARRAASRKAAAKPQATSGTASDAGAVSESPRCGLGFDRAVDGLLNQRGFHAVSGLRGRPRSSAAPSSQRDAQRRERRQPNPRQSQEPQAMLVPSRCRLGAASVSIRLRALGAASFLGCSLEPARRAASRKAAAQPQAVSGTASAAGAVSESPRCGLGFDTAWGAFVHAGLSERRSDEGAATHAKP</sequence>
<proteinExistence type="predicted"/>
<evidence type="ECO:0000313" key="2">
    <source>
        <dbReference type="EMBL" id="RZU64516.1"/>
    </source>
</evidence>
<dbReference type="AlphaFoldDB" id="A0A4V2GAJ8"/>
<name>A0A4V2GAJ8_9MICO</name>
<dbReference type="Proteomes" id="UP000291483">
    <property type="component" value="Unassembled WGS sequence"/>
</dbReference>
<gene>
    <name evidence="2" type="ORF">EV379_0813</name>
</gene>
<feature type="region of interest" description="Disordered" evidence="1">
    <location>
        <begin position="1"/>
        <end position="74"/>
    </location>
</feature>
<reference evidence="2 3" key="1">
    <citation type="submission" date="2019-02" db="EMBL/GenBank/DDBJ databases">
        <title>Sequencing the genomes of 1000 actinobacteria strains.</title>
        <authorList>
            <person name="Klenk H.-P."/>
        </authorList>
    </citation>
    <scope>NUCLEOTIDE SEQUENCE [LARGE SCALE GENOMIC DNA]</scope>
    <source>
        <strain evidence="2 3">DSM 18319</strain>
    </source>
</reference>
<dbReference type="EMBL" id="SHLC01000001">
    <property type="protein sequence ID" value="RZU64516.1"/>
    <property type="molecule type" value="Genomic_DNA"/>
</dbReference>
<feature type="compositionally biased region" description="Low complexity" evidence="1">
    <location>
        <begin position="148"/>
        <end position="157"/>
    </location>
</feature>
<evidence type="ECO:0000256" key="1">
    <source>
        <dbReference type="SAM" id="MobiDB-lite"/>
    </source>
</evidence>
<protein>
    <submittedName>
        <fullName evidence="2">Uncharacterized protein</fullName>
    </submittedName>
</protein>
<feature type="compositionally biased region" description="Low complexity" evidence="1">
    <location>
        <begin position="9"/>
        <end position="18"/>
    </location>
</feature>